<evidence type="ECO:0000313" key="2">
    <source>
        <dbReference type="Proteomes" id="UP000233551"/>
    </source>
</evidence>
<evidence type="ECO:0000313" key="1">
    <source>
        <dbReference type="EMBL" id="PKH98830.1"/>
    </source>
</evidence>
<proteinExistence type="predicted"/>
<reference evidence="1 2" key="1">
    <citation type="submission" date="2017-11" db="EMBL/GenBank/DDBJ databases">
        <title>De-novo sequencing of pomegranate (Punica granatum L.) genome.</title>
        <authorList>
            <person name="Akparov Z."/>
            <person name="Amiraslanov A."/>
            <person name="Hajiyeva S."/>
            <person name="Abbasov M."/>
            <person name="Kaur K."/>
            <person name="Hamwieh A."/>
            <person name="Solovyev V."/>
            <person name="Salamov A."/>
            <person name="Braich B."/>
            <person name="Kosarev P."/>
            <person name="Mahmoud A."/>
            <person name="Hajiyev E."/>
            <person name="Babayeva S."/>
            <person name="Izzatullayeva V."/>
            <person name="Mammadov A."/>
            <person name="Mammadov A."/>
            <person name="Sharifova S."/>
            <person name="Ojaghi J."/>
            <person name="Eynullazada K."/>
            <person name="Bayramov B."/>
            <person name="Abdulazimova A."/>
            <person name="Shahmuradov I."/>
        </authorList>
    </citation>
    <scope>NUCLEOTIDE SEQUENCE [LARGE SCALE GENOMIC DNA]</scope>
    <source>
        <strain evidence="2">cv. AG2017</strain>
        <tissue evidence="1">Leaf</tissue>
    </source>
</reference>
<comment type="caution">
    <text evidence="1">The sequence shown here is derived from an EMBL/GenBank/DDBJ whole genome shotgun (WGS) entry which is preliminary data.</text>
</comment>
<sequence>MEGLISLAFCKHCNPNSATAVIIFLVSQFDSNPRLGSTSSCSAPVWILLTAMVEKLISCLCLVMSTAGKEDISSIRTTPKLYTSLFSVNW</sequence>
<name>A0A2I0H5H7_PUNGR</name>
<accession>A0A2I0H5H7</accession>
<protein>
    <submittedName>
        <fullName evidence="1">Uncharacterized protein</fullName>
    </submittedName>
</protein>
<keyword evidence="2" id="KW-1185">Reference proteome</keyword>
<dbReference type="AlphaFoldDB" id="A0A2I0H5H7"/>
<organism evidence="1 2">
    <name type="scientific">Punica granatum</name>
    <name type="common">Pomegranate</name>
    <dbReference type="NCBI Taxonomy" id="22663"/>
    <lineage>
        <taxon>Eukaryota</taxon>
        <taxon>Viridiplantae</taxon>
        <taxon>Streptophyta</taxon>
        <taxon>Embryophyta</taxon>
        <taxon>Tracheophyta</taxon>
        <taxon>Spermatophyta</taxon>
        <taxon>Magnoliopsida</taxon>
        <taxon>eudicotyledons</taxon>
        <taxon>Gunneridae</taxon>
        <taxon>Pentapetalae</taxon>
        <taxon>rosids</taxon>
        <taxon>malvids</taxon>
        <taxon>Myrtales</taxon>
        <taxon>Lythraceae</taxon>
        <taxon>Punica</taxon>
    </lineage>
</organism>
<dbReference type="Proteomes" id="UP000233551">
    <property type="component" value="Unassembled WGS sequence"/>
</dbReference>
<dbReference type="EMBL" id="PGOL01042022">
    <property type="protein sequence ID" value="PKH98830.1"/>
    <property type="molecule type" value="Genomic_DNA"/>
</dbReference>
<gene>
    <name evidence="1" type="ORF">CRG98_049692</name>
</gene>